<feature type="domain" description="Cyclic nucleotide-binding" evidence="10">
    <location>
        <begin position="58"/>
        <end position="175"/>
    </location>
</feature>
<evidence type="ECO:0000256" key="6">
    <source>
        <dbReference type="ARBA" id="ARBA00023136"/>
    </source>
</evidence>
<dbReference type="InterPro" id="IPR018488">
    <property type="entry name" value="cNMP-bd_CS"/>
</dbReference>
<dbReference type="InterPro" id="IPR014710">
    <property type="entry name" value="RmlC-like_jellyroll"/>
</dbReference>
<dbReference type="Pfam" id="PF00027">
    <property type="entry name" value="cNMP_binding"/>
    <property type="match status" value="2"/>
</dbReference>
<accession>A0A9P8FR44</accession>
<dbReference type="AlphaFoldDB" id="A0A9P8FR44"/>
<dbReference type="PROSITE" id="PS50042">
    <property type="entry name" value="CNMP_BINDING_3"/>
    <property type="match status" value="2"/>
</dbReference>
<keyword evidence="3 9" id="KW-0812">Transmembrane</keyword>
<dbReference type="PANTHER" id="PTHR45638:SF24">
    <property type="entry name" value="CYCLIC NUCLEOTIDE-BINDING DOMAIN PROTEIN (AFU_ORTHOLOGUE AFUA_2G03170)"/>
    <property type="match status" value="1"/>
</dbReference>
<dbReference type="GO" id="GO:0016020">
    <property type="term" value="C:membrane"/>
    <property type="evidence" value="ECO:0007669"/>
    <property type="project" value="UniProtKB-SubCell"/>
</dbReference>
<keyword evidence="4 9" id="KW-1133">Transmembrane helix</keyword>
<dbReference type="SMART" id="SM00100">
    <property type="entry name" value="cNMP"/>
    <property type="match status" value="2"/>
</dbReference>
<reference evidence="11" key="1">
    <citation type="journal article" date="2021" name="J Fungi (Basel)">
        <title>Virulence traits and population genomics of the black yeast Aureobasidium melanogenum.</title>
        <authorList>
            <person name="Cernosa A."/>
            <person name="Sun X."/>
            <person name="Gostincar C."/>
            <person name="Fang C."/>
            <person name="Gunde-Cimerman N."/>
            <person name="Song Z."/>
        </authorList>
    </citation>
    <scope>NUCLEOTIDE SEQUENCE</scope>
    <source>
        <strain evidence="11">EXF-9298</strain>
    </source>
</reference>
<organism evidence="11 12">
    <name type="scientific">Aureobasidium melanogenum</name>
    <name type="common">Aureobasidium pullulans var. melanogenum</name>
    <dbReference type="NCBI Taxonomy" id="46634"/>
    <lineage>
        <taxon>Eukaryota</taxon>
        <taxon>Fungi</taxon>
        <taxon>Dikarya</taxon>
        <taxon>Ascomycota</taxon>
        <taxon>Pezizomycotina</taxon>
        <taxon>Dothideomycetes</taxon>
        <taxon>Dothideomycetidae</taxon>
        <taxon>Dothideales</taxon>
        <taxon>Saccotheciaceae</taxon>
        <taxon>Aureobasidium</taxon>
    </lineage>
</organism>
<evidence type="ECO:0000256" key="3">
    <source>
        <dbReference type="ARBA" id="ARBA00022692"/>
    </source>
</evidence>
<evidence type="ECO:0000256" key="7">
    <source>
        <dbReference type="ARBA" id="ARBA00023286"/>
    </source>
</evidence>
<dbReference type="FunFam" id="2.60.120.10:FF:000057">
    <property type="entry name" value="Cyclic nucleotide-binding domain protein"/>
    <property type="match status" value="1"/>
</dbReference>
<keyword evidence="6 9" id="KW-0472">Membrane</keyword>
<keyword evidence="5" id="KW-0406">Ion transport</keyword>
<evidence type="ECO:0000313" key="11">
    <source>
        <dbReference type="EMBL" id="KAG9980220.1"/>
    </source>
</evidence>
<dbReference type="Gene3D" id="2.60.120.10">
    <property type="entry name" value="Jelly Rolls"/>
    <property type="match status" value="2"/>
</dbReference>
<feature type="domain" description="Cyclic nucleotide-binding" evidence="10">
    <location>
        <begin position="254"/>
        <end position="386"/>
    </location>
</feature>
<dbReference type="GO" id="GO:0005221">
    <property type="term" value="F:intracellularly cyclic nucleotide-activated monoatomic cation channel activity"/>
    <property type="evidence" value="ECO:0007669"/>
    <property type="project" value="InterPro"/>
</dbReference>
<evidence type="ECO:0000256" key="1">
    <source>
        <dbReference type="ARBA" id="ARBA00004141"/>
    </source>
</evidence>
<reference evidence="11" key="2">
    <citation type="submission" date="2021-08" db="EMBL/GenBank/DDBJ databases">
        <authorList>
            <person name="Gostincar C."/>
            <person name="Sun X."/>
            <person name="Song Z."/>
            <person name="Gunde-Cimerman N."/>
        </authorList>
    </citation>
    <scope>NUCLEOTIDE SEQUENCE</scope>
    <source>
        <strain evidence="11">EXF-9298</strain>
    </source>
</reference>
<proteinExistence type="predicted"/>
<evidence type="ECO:0000313" key="12">
    <source>
        <dbReference type="Proteomes" id="UP000729357"/>
    </source>
</evidence>
<dbReference type="PROSITE" id="PS00889">
    <property type="entry name" value="CNMP_BINDING_2"/>
    <property type="match status" value="1"/>
</dbReference>
<evidence type="ECO:0000256" key="5">
    <source>
        <dbReference type="ARBA" id="ARBA00023065"/>
    </source>
</evidence>
<feature type="transmembrane region" description="Helical" evidence="9">
    <location>
        <begin position="581"/>
        <end position="599"/>
    </location>
</feature>
<feature type="non-terminal residue" evidence="11">
    <location>
        <position position="1"/>
    </location>
</feature>
<dbReference type="SUPFAM" id="SSF52047">
    <property type="entry name" value="RNI-like"/>
    <property type="match status" value="1"/>
</dbReference>
<feature type="transmembrane region" description="Helical" evidence="9">
    <location>
        <begin position="611"/>
        <end position="630"/>
    </location>
</feature>
<evidence type="ECO:0000256" key="4">
    <source>
        <dbReference type="ARBA" id="ARBA00022989"/>
    </source>
</evidence>
<comment type="subcellular location">
    <subcellularLocation>
        <location evidence="1">Membrane</location>
        <topology evidence="1">Multi-pass membrane protein</topology>
    </subcellularLocation>
</comment>
<sequence length="672" mass="74193">MRRHQPPSALPPNDSLSLLRAYDHESNPSRPIRSSPLTASTIHGLPLELTDRLRSFPLFASAPDSFLVAIGKFLRPQLFQPHEYILTEGDDAKAMYWLVRGSLRVTSRDGESTYAELKPGAFFGEIGILMDIPRTATIIAQLRSLVLKLNKEDLQKVLPAFPAVERAIRDEATERLSILERLKKERVTLPATSGLRKRSRDFIERDVDMQDVGFQDDSNKRRKSPSPSLAEAAANSVLGSANLTVRQILQELPLFAGLPAEILHFLGVNAQPCSFGPFIDIITQGSQGRDVFFLVRGEVEVVTETPGNKTHEVTGKPLPVQRVRARLKPGQYFGEVTSLSLAPKRTATVRSINSVECLRITGQVLDELWKNWSSSLRQQVEQEAKRRLKEVEDTDIVLPDAPSAIDALSALPPEDQWKKSIPTVTFSNTEPGSAIVRDMSPVAAEPLDPDPFFSIDIDNAIVGIANAARGLRELDLSFCCALSDTATEVLSLGLTHLTHLDLAFCGSAVSDSSLRCIGLHLLELEYLSLLHGYCWGNALWYGSRGLCRVWDPLMVIGWFRPPVESHLKPTDLELYNVRTDGWGLISLAGSLIVLSRAYARGGINRTYSKAFIAVSIFHHVTTMIGAYQHYKLDTHYTKAMWIGVWVNAFLTAVGGVVMGGLSNDSVARAKIA</sequence>
<dbReference type="Gene3D" id="3.80.10.10">
    <property type="entry name" value="Ribonuclease Inhibitor"/>
    <property type="match status" value="1"/>
</dbReference>
<protein>
    <submittedName>
        <fullName evidence="11">RNI-like protein</fullName>
    </submittedName>
</protein>
<dbReference type="Proteomes" id="UP000729357">
    <property type="component" value="Unassembled WGS sequence"/>
</dbReference>
<evidence type="ECO:0000256" key="9">
    <source>
        <dbReference type="SAM" id="Phobius"/>
    </source>
</evidence>
<comment type="caution">
    <text evidence="11">The sequence shown here is derived from an EMBL/GenBank/DDBJ whole genome shotgun (WGS) entry which is preliminary data.</text>
</comment>
<dbReference type="InterPro" id="IPR032675">
    <property type="entry name" value="LRR_dom_sf"/>
</dbReference>
<name>A0A9P8FR44_AURME</name>
<keyword evidence="12" id="KW-1185">Reference proteome</keyword>
<keyword evidence="8" id="KW-0407">Ion channel</keyword>
<dbReference type="SUPFAM" id="SSF51206">
    <property type="entry name" value="cAMP-binding domain-like"/>
    <property type="match status" value="2"/>
</dbReference>
<evidence type="ECO:0000256" key="8">
    <source>
        <dbReference type="ARBA" id="ARBA00023303"/>
    </source>
</evidence>
<gene>
    <name evidence="11" type="ORF">KCU98_g8297</name>
</gene>
<dbReference type="PANTHER" id="PTHR45638">
    <property type="entry name" value="CYCLIC NUCLEOTIDE-GATED CATION CHANNEL SUBUNIT A"/>
    <property type="match status" value="1"/>
</dbReference>
<feature type="transmembrane region" description="Helical" evidence="9">
    <location>
        <begin position="642"/>
        <end position="661"/>
    </location>
</feature>
<dbReference type="InterPro" id="IPR050866">
    <property type="entry name" value="CNG_cation_channel"/>
</dbReference>
<dbReference type="InterPro" id="IPR018490">
    <property type="entry name" value="cNMP-bd_dom_sf"/>
</dbReference>
<dbReference type="GO" id="GO:0044877">
    <property type="term" value="F:protein-containing complex binding"/>
    <property type="evidence" value="ECO:0007669"/>
    <property type="project" value="TreeGrafter"/>
</dbReference>
<keyword evidence="7" id="KW-1071">Ligand-gated ion channel</keyword>
<evidence type="ECO:0000256" key="2">
    <source>
        <dbReference type="ARBA" id="ARBA00022448"/>
    </source>
</evidence>
<evidence type="ECO:0000259" key="10">
    <source>
        <dbReference type="PROSITE" id="PS50042"/>
    </source>
</evidence>
<dbReference type="Pfam" id="PF16643">
    <property type="entry name" value="cNMPbd_u2"/>
    <property type="match status" value="1"/>
</dbReference>
<dbReference type="EMBL" id="JAHFXS010001019">
    <property type="protein sequence ID" value="KAG9980220.1"/>
    <property type="molecule type" value="Genomic_DNA"/>
</dbReference>
<dbReference type="CDD" id="cd00038">
    <property type="entry name" value="CAP_ED"/>
    <property type="match status" value="2"/>
</dbReference>
<keyword evidence="2" id="KW-0813">Transport</keyword>
<dbReference type="InterPro" id="IPR000595">
    <property type="entry name" value="cNMP-bd_dom"/>
</dbReference>